<feature type="region of interest" description="Disordered" evidence="1">
    <location>
        <begin position="13"/>
        <end position="33"/>
    </location>
</feature>
<organism evidence="2 3">
    <name type="scientific">Verticillium longisporum</name>
    <name type="common">Verticillium dahliae var. longisporum</name>
    <dbReference type="NCBI Taxonomy" id="100787"/>
    <lineage>
        <taxon>Eukaryota</taxon>
        <taxon>Fungi</taxon>
        <taxon>Dikarya</taxon>
        <taxon>Ascomycota</taxon>
        <taxon>Pezizomycotina</taxon>
        <taxon>Sordariomycetes</taxon>
        <taxon>Hypocreomycetidae</taxon>
        <taxon>Glomerellales</taxon>
        <taxon>Plectosphaerellaceae</taxon>
        <taxon>Verticillium</taxon>
    </lineage>
</organism>
<evidence type="ECO:0000313" key="3">
    <source>
        <dbReference type="Proteomes" id="UP000689129"/>
    </source>
</evidence>
<dbReference type="EMBL" id="JAEMWZ010000002">
    <property type="protein sequence ID" value="KAG7143706.1"/>
    <property type="molecule type" value="Genomic_DNA"/>
</dbReference>
<feature type="compositionally biased region" description="Polar residues" evidence="1">
    <location>
        <begin position="13"/>
        <end position="23"/>
    </location>
</feature>
<evidence type="ECO:0000256" key="1">
    <source>
        <dbReference type="SAM" id="MobiDB-lite"/>
    </source>
</evidence>
<dbReference type="Proteomes" id="UP000689129">
    <property type="component" value="Unassembled WGS sequence"/>
</dbReference>
<accession>A0A8I3AXX6</accession>
<sequence length="78" mass="9080">MVRIPLMRYRFSGTNGREANYNPSIPPSRHKSAREYRQLRLPSNPSEHEHPKTINIAYNLSERDSVTECPSVREILNT</sequence>
<protein>
    <submittedName>
        <fullName evidence="2">Uncharacterized protein</fullName>
    </submittedName>
</protein>
<dbReference type="AlphaFoldDB" id="A0A8I3AXX6"/>
<evidence type="ECO:0000313" key="2">
    <source>
        <dbReference type="EMBL" id="KAG7143706.1"/>
    </source>
</evidence>
<comment type="caution">
    <text evidence="2">The sequence shown here is derived from an EMBL/GenBank/DDBJ whole genome shotgun (WGS) entry which is preliminary data.</text>
</comment>
<proteinExistence type="predicted"/>
<name>A0A8I3AXX6_VERLO</name>
<reference evidence="2" key="1">
    <citation type="journal article" date="2021" name="Mol. Plant Pathol.">
        <title>A 20-kb lineage-specific genomic region tames virulence in pathogenic amphidiploid Verticillium longisporum.</title>
        <authorList>
            <person name="Harting R."/>
            <person name="Starke J."/>
            <person name="Kusch H."/>
            <person name="Poggeler S."/>
            <person name="Maurus I."/>
            <person name="Schluter R."/>
            <person name="Landesfeind M."/>
            <person name="Bulla I."/>
            <person name="Nowrousian M."/>
            <person name="de Jonge R."/>
            <person name="Stahlhut G."/>
            <person name="Hoff K.J."/>
            <person name="Asshauer K.P."/>
            <person name="Thurmer A."/>
            <person name="Stanke M."/>
            <person name="Daniel R."/>
            <person name="Morgenstern B."/>
            <person name="Thomma B.P.H.J."/>
            <person name="Kronstad J.W."/>
            <person name="Braus-Stromeyer S.A."/>
            <person name="Braus G.H."/>
        </authorList>
    </citation>
    <scope>NUCLEOTIDE SEQUENCE</scope>
    <source>
        <strain evidence="2">Vl32</strain>
    </source>
</reference>
<gene>
    <name evidence="2" type="ORF">HYQ45_000123</name>
</gene>